<keyword evidence="9" id="KW-1185">Reference proteome</keyword>
<evidence type="ECO:0000256" key="3">
    <source>
        <dbReference type="ARBA" id="ARBA00023125"/>
    </source>
</evidence>
<keyword evidence="1 5" id="KW-0805">Transcription regulation</keyword>
<dbReference type="SUPFAM" id="SSF88946">
    <property type="entry name" value="Sigma2 domain of RNA polymerase sigma factors"/>
    <property type="match status" value="1"/>
</dbReference>
<gene>
    <name evidence="8" type="ORF">M2350_002777</name>
</gene>
<comment type="similarity">
    <text evidence="5">Belongs to the sigma-70 factor family.</text>
</comment>
<dbReference type="NCBIfam" id="TIGR02937">
    <property type="entry name" value="sigma70-ECF"/>
    <property type="match status" value="1"/>
</dbReference>
<sequence>MPLPSNAFDVPEIQELWATAQETKAVFLSDVKATAEAVGAPIEELVEWLTEEGITILSDEVEESESQLLTEAEGVEEALDVDEEGEEWELEKAEETDTALANPLEVLFRSLKWTRLLTPEEEIALFQRMHQGDDKAREQLIEANLRLVLSIASQFANKSVVPLEDLVQEGCLGLIRAVDKFDWKRGTRFSTYAVWWIRQYIVRAIAEHSRFIHLPFHLVESLAQLVAVTQRLTQELGRQPSNQEVADALGLPVERVEEMMALLSPPLSLEAPVDEEEELVLEDIIPDPNTISPEDAYYRAYAREQIRAILAESLTEREWEVIKLRYGLLDGRTYTLDEIGQMLKISGEAVRRIEQRALEKLRRPRYRKLLERLSELLA</sequence>
<evidence type="ECO:0000313" key="8">
    <source>
        <dbReference type="EMBL" id="MCS3920348.1"/>
    </source>
</evidence>
<evidence type="ECO:0000259" key="6">
    <source>
        <dbReference type="PROSITE" id="PS00715"/>
    </source>
</evidence>
<dbReference type="Pfam" id="PF04545">
    <property type="entry name" value="Sigma70_r4"/>
    <property type="match status" value="1"/>
</dbReference>
<keyword evidence="3 5" id="KW-0238">DNA-binding</keyword>
<name>A0ABT2EQV4_9BACT</name>
<evidence type="ECO:0000256" key="5">
    <source>
        <dbReference type="RuleBase" id="RU362124"/>
    </source>
</evidence>
<dbReference type="PANTHER" id="PTHR30603">
    <property type="entry name" value="RNA POLYMERASE SIGMA FACTOR RPO"/>
    <property type="match status" value="1"/>
</dbReference>
<protein>
    <recommendedName>
        <fullName evidence="5">RNA polymerase sigma factor</fullName>
    </recommendedName>
</protein>
<dbReference type="InterPro" id="IPR000943">
    <property type="entry name" value="RNA_pol_sigma70"/>
</dbReference>
<dbReference type="InterPro" id="IPR013325">
    <property type="entry name" value="RNA_pol_sigma_r2"/>
</dbReference>
<dbReference type="Pfam" id="PF04542">
    <property type="entry name" value="Sigma70_r2"/>
    <property type="match status" value="1"/>
</dbReference>
<accession>A0ABT2EQV4</accession>
<dbReference type="PRINTS" id="PR00046">
    <property type="entry name" value="SIGMA70FCT"/>
</dbReference>
<feature type="domain" description="RNA polymerase sigma-70" evidence="7">
    <location>
        <begin position="335"/>
        <end position="361"/>
    </location>
</feature>
<evidence type="ECO:0000259" key="7">
    <source>
        <dbReference type="PROSITE" id="PS00716"/>
    </source>
</evidence>
<dbReference type="CDD" id="cd06171">
    <property type="entry name" value="Sigma70_r4"/>
    <property type="match status" value="1"/>
</dbReference>
<comment type="function">
    <text evidence="5">Sigma factors are initiation factors that promote the attachment of RNA polymerase to specific initiation sites and are then released.</text>
</comment>
<dbReference type="Gene3D" id="1.10.10.10">
    <property type="entry name" value="Winged helix-like DNA-binding domain superfamily/Winged helix DNA-binding domain"/>
    <property type="match status" value="2"/>
</dbReference>
<keyword evidence="2 5" id="KW-0731">Sigma factor</keyword>
<dbReference type="InterPro" id="IPR007630">
    <property type="entry name" value="RNA_pol_sigma70_r4"/>
</dbReference>
<dbReference type="PROSITE" id="PS00716">
    <property type="entry name" value="SIGMA70_2"/>
    <property type="match status" value="1"/>
</dbReference>
<comment type="caution">
    <text evidence="8">The sequence shown here is derived from an EMBL/GenBank/DDBJ whole genome shotgun (WGS) entry which is preliminary data.</text>
</comment>
<evidence type="ECO:0000256" key="2">
    <source>
        <dbReference type="ARBA" id="ARBA00023082"/>
    </source>
</evidence>
<dbReference type="InterPro" id="IPR036388">
    <property type="entry name" value="WH-like_DNA-bd_sf"/>
</dbReference>
<dbReference type="InterPro" id="IPR014284">
    <property type="entry name" value="RNA_pol_sigma-70_dom"/>
</dbReference>
<feature type="domain" description="RNA polymerase sigma-70" evidence="6">
    <location>
        <begin position="165"/>
        <end position="178"/>
    </location>
</feature>
<keyword evidence="4 5" id="KW-0804">Transcription</keyword>
<dbReference type="Proteomes" id="UP001204798">
    <property type="component" value="Unassembled WGS sequence"/>
</dbReference>
<dbReference type="EMBL" id="JANUCP010000005">
    <property type="protein sequence ID" value="MCS3920348.1"/>
    <property type="molecule type" value="Genomic_DNA"/>
</dbReference>
<proteinExistence type="inferred from homology"/>
<reference evidence="8 9" key="1">
    <citation type="submission" date="2022-08" db="EMBL/GenBank/DDBJ databases">
        <title>Bacterial and archaeal communities from various locations to study Microbial Dark Matter (Phase II).</title>
        <authorList>
            <person name="Stepanauskas R."/>
        </authorList>
    </citation>
    <scope>NUCLEOTIDE SEQUENCE [LARGE SCALE GENOMIC DNA]</scope>
    <source>
        <strain evidence="8 9">PD1</strain>
    </source>
</reference>
<dbReference type="InterPro" id="IPR007624">
    <property type="entry name" value="RNA_pol_sigma70_r3"/>
</dbReference>
<dbReference type="InterPro" id="IPR013324">
    <property type="entry name" value="RNA_pol_sigma_r3/r4-like"/>
</dbReference>
<dbReference type="SUPFAM" id="SSF88659">
    <property type="entry name" value="Sigma3 and sigma4 domains of RNA polymerase sigma factors"/>
    <property type="match status" value="2"/>
</dbReference>
<dbReference type="RefSeq" id="WP_259099214.1">
    <property type="nucleotide sequence ID" value="NZ_CP130454.1"/>
</dbReference>
<evidence type="ECO:0000313" key="9">
    <source>
        <dbReference type="Proteomes" id="UP001204798"/>
    </source>
</evidence>
<dbReference type="InterPro" id="IPR050239">
    <property type="entry name" value="Sigma-70_RNA_pol_init_factors"/>
</dbReference>
<evidence type="ECO:0000256" key="4">
    <source>
        <dbReference type="ARBA" id="ARBA00023163"/>
    </source>
</evidence>
<dbReference type="PANTHER" id="PTHR30603:SF47">
    <property type="entry name" value="RNA POLYMERASE SIGMA FACTOR SIGD, CHLOROPLASTIC"/>
    <property type="match status" value="1"/>
</dbReference>
<dbReference type="PROSITE" id="PS00715">
    <property type="entry name" value="SIGMA70_1"/>
    <property type="match status" value="1"/>
</dbReference>
<evidence type="ECO:0000256" key="1">
    <source>
        <dbReference type="ARBA" id="ARBA00023015"/>
    </source>
</evidence>
<dbReference type="InterPro" id="IPR007627">
    <property type="entry name" value="RNA_pol_sigma70_r2"/>
</dbReference>
<dbReference type="Gene3D" id="1.10.601.10">
    <property type="entry name" value="RNA Polymerase Primary Sigma Factor"/>
    <property type="match status" value="1"/>
</dbReference>
<organism evidence="8 9">
    <name type="scientific">Candidatus Fervidibacter sacchari</name>
    <dbReference type="NCBI Taxonomy" id="1448929"/>
    <lineage>
        <taxon>Bacteria</taxon>
        <taxon>Candidatus Fervidibacterota</taxon>
        <taxon>Candidatus Fervidibacter</taxon>
    </lineage>
</organism>
<dbReference type="Pfam" id="PF04539">
    <property type="entry name" value="Sigma70_r3"/>
    <property type="match status" value="1"/>
</dbReference>